<dbReference type="EMBL" id="CAJOBG010042281">
    <property type="protein sequence ID" value="CAF4417398.1"/>
    <property type="molecule type" value="Genomic_DNA"/>
</dbReference>
<evidence type="ECO:0000313" key="2">
    <source>
        <dbReference type="Proteomes" id="UP000663866"/>
    </source>
</evidence>
<gene>
    <name evidence="1" type="ORF">OVN521_LOCUS35869</name>
</gene>
<comment type="caution">
    <text evidence="1">The sequence shown here is derived from an EMBL/GenBank/DDBJ whole genome shotgun (WGS) entry which is preliminary data.</text>
</comment>
<organism evidence="1 2">
    <name type="scientific">Rotaria magnacalcarata</name>
    <dbReference type="NCBI Taxonomy" id="392030"/>
    <lineage>
        <taxon>Eukaryota</taxon>
        <taxon>Metazoa</taxon>
        <taxon>Spiralia</taxon>
        <taxon>Gnathifera</taxon>
        <taxon>Rotifera</taxon>
        <taxon>Eurotatoria</taxon>
        <taxon>Bdelloidea</taxon>
        <taxon>Philodinida</taxon>
        <taxon>Philodinidae</taxon>
        <taxon>Rotaria</taxon>
    </lineage>
</organism>
<proteinExistence type="predicted"/>
<dbReference type="Proteomes" id="UP000663866">
    <property type="component" value="Unassembled WGS sequence"/>
</dbReference>
<reference evidence="1" key="1">
    <citation type="submission" date="2021-02" db="EMBL/GenBank/DDBJ databases">
        <authorList>
            <person name="Nowell W R."/>
        </authorList>
    </citation>
    <scope>NUCLEOTIDE SEQUENCE</scope>
</reference>
<evidence type="ECO:0000313" key="1">
    <source>
        <dbReference type="EMBL" id="CAF4417398.1"/>
    </source>
</evidence>
<protein>
    <submittedName>
        <fullName evidence="1">Uncharacterized protein</fullName>
    </submittedName>
</protein>
<dbReference type="AlphaFoldDB" id="A0A820Q829"/>
<sequence>MASLPFIGHVHALRDLKTMKLIRRKLKKSQLLLRETNKGGNLYVAHINEFEEKAVEYRMKIGAYEELSSSLIEDILSKVTRLLNDLHVKTNQFSFQQYKKMIPSRLTVELAFMYYNPKTDKVMSLTIFYSFLLKFNNWLLSSSSN</sequence>
<name>A0A820Q829_9BILA</name>
<keyword evidence="2" id="KW-1185">Reference proteome</keyword>
<accession>A0A820Q829</accession>